<gene>
    <name evidence="2" type="ORF">GJ744_002197</name>
</gene>
<reference evidence="2" key="1">
    <citation type="submission" date="2020-02" db="EMBL/GenBank/DDBJ databases">
        <authorList>
            <person name="Palmer J.M."/>
        </authorList>
    </citation>
    <scope>NUCLEOTIDE SEQUENCE</scope>
    <source>
        <strain evidence="2">EPUS1.4</strain>
        <tissue evidence="2">Thallus</tissue>
    </source>
</reference>
<evidence type="ECO:0000313" key="2">
    <source>
        <dbReference type="EMBL" id="KAF7504460.1"/>
    </source>
</evidence>
<feature type="compositionally biased region" description="Basic and acidic residues" evidence="1">
    <location>
        <begin position="282"/>
        <end position="300"/>
    </location>
</feature>
<sequence>MSWMDSWSRPSKHAATPPPMYLLPGGETTPYCHSCGRVIGSRKTQTSKRSKEGVKYCSQRCRHRKTTQIDRSIEDTFVSLLNGAEPAACLPDGASSEMSPRKKDTSLALWKRTKGEPRITVLCSTVEELIFGSRNDPDKVFGRKKNRAKRGVPDIGEWKSVDMEDNMSPIFEDYSKSQPEGEMHHNNIRPEDQAKDPFTYGAGKTRPAQSVSDVNFSVGGERGWAEKIEETEELKQKRLEGQRKAEEREAVRCAARRLCAFGIVISEADEAKDKGNGGAARKQKEAALEDHDRTNAEHVETRRKCEAVLNEGTIVEASFAKGEWGIRWRE</sequence>
<feature type="region of interest" description="Disordered" evidence="1">
    <location>
        <begin position="177"/>
        <end position="196"/>
    </location>
</feature>
<dbReference type="Proteomes" id="UP000606974">
    <property type="component" value="Unassembled WGS sequence"/>
</dbReference>
<proteinExistence type="predicted"/>
<evidence type="ECO:0000256" key="1">
    <source>
        <dbReference type="SAM" id="MobiDB-lite"/>
    </source>
</evidence>
<protein>
    <submittedName>
        <fullName evidence="2">Uncharacterized protein</fullName>
    </submittedName>
</protein>
<keyword evidence="3" id="KW-1185">Reference proteome</keyword>
<evidence type="ECO:0000313" key="3">
    <source>
        <dbReference type="Proteomes" id="UP000606974"/>
    </source>
</evidence>
<name>A0A8H7E0L2_9EURO</name>
<accession>A0A8H7E0L2</accession>
<feature type="region of interest" description="Disordered" evidence="1">
    <location>
        <begin position="272"/>
        <end position="300"/>
    </location>
</feature>
<dbReference type="AlphaFoldDB" id="A0A8H7E0L2"/>
<comment type="caution">
    <text evidence="2">The sequence shown here is derived from an EMBL/GenBank/DDBJ whole genome shotgun (WGS) entry which is preliminary data.</text>
</comment>
<dbReference type="OrthoDB" id="537467at2759"/>
<feature type="compositionally biased region" description="Basic and acidic residues" evidence="1">
    <location>
        <begin position="177"/>
        <end position="195"/>
    </location>
</feature>
<organism evidence="2 3">
    <name type="scientific">Endocarpon pusillum</name>
    <dbReference type="NCBI Taxonomy" id="364733"/>
    <lineage>
        <taxon>Eukaryota</taxon>
        <taxon>Fungi</taxon>
        <taxon>Dikarya</taxon>
        <taxon>Ascomycota</taxon>
        <taxon>Pezizomycotina</taxon>
        <taxon>Eurotiomycetes</taxon>
        <taxon>Chaetothyriomycetidae</taxon>
        <taxon>Verrucariales</taxon>
        <taxon>Verrucariaceae</taxon>
        <taxon>Endocarpon</taxon>
    </lineage>
</organism>
<dbReference type="EMBL" id="JAACFV010000137">
    <property type="protein sequence ID" value="KAF7504460.1"/>
    <property type="molecule type" value="Genomic_DNA"/>
</dbReference>